<keyword evidence="2" id="KW-0789">Thiol protease inhibitor</keyword>
<dbReference type="Gene3D" id="2.60.40.2020">
    <property type="match status" value="1"/>
</dbReference>
<dbReference type="InterPro" id="IPR052781">
    <property type="entry name" value="Cys_protease_inhibitor_I42"/>
</dbReference>
<keyword evidence="3" id="KW-0732">Signal</keyword>
<dbReference type="PANTHER" id="PTHR36530:SF1">
    <property type="entry name" value="AMOEBIASIN-1"/>
    <property type="match status" value="1"/>
</dbReference>
<evidence type="ECO:0000256" key="1">
    <source>
        <dbReference type="ARBA" id="ARBA00022690"/>
    </source>
</evidence>
<evidence type="ECO:0000256" key="3">
    <source>
        <dbReference type="SAM" id="SignalP"/>
    </source>
</evidence>
<protein>
    <submittedName>
        <fullName evidence="5">Peptidase inhibitor I42</fullName>
    </submittedName>
</protein>
<proteinExistence type="predicted"/>
<dbReference type="Proteomes" id="UP000306753">
    <property type="component" value="Unassembled WGS sequence"/>
</dbReference>
<keyword evidence="1" id="KW-0646">Protease inhibitor</keyword>
<name>A0A5R9QJU5_9GAMM</name>
<evidence type="ECO:0000313" key="6">
    <source>
        <dbReference type="Proteomes" id="UP000306753"/>
    </source>
</evidence>
<reference evidence="5 6" key="1">
    <citation type="journal article" date="2017" name="Eur. J. Clin. Microbiol. Infect. Dis.">
        <title>Uncommonly isolated clinical Pseudomonas: identification and phylogenetic assignation.</title>
        <authorList>
            <person name="Mulet M."/>
            <person name="Gomila M."/>
            <person name="Ramirez A."/>
            <person name="Cardew S."/>
            <person name="Moore E.R."/>
            <person name="Lalucat J."/>
            <person name="Garcia-Valdes E."/>
        </authorList>
    </citation>
    <scope>NUCLEOTIDE SEQUENCE [LARGE SCALE GENOMIC DNA]</scope>
    <source>
        <strain evidence="5 6">SD129</strain>
    </source>
</reference>
<dbReference type="PANTHER" id="PTHR36530">
    <property type="entry name" value="INHIBITOR OF CYSTEINE PEPTIDASE"/>
    <property type="match status" value="1"/>
</dbReference>
<dbReference type="AlphaFoldDB" id="A0A5R9QJU5"/>
<dbReference type="InterPro" id="IPR018990">
    <property type="entry name" value="Prot_inh_I42_chagasin"/>
</dbReference>
<dbReference type="EMBL" id="QLAG01000001">
    <property type="protein sequence ID" value="TLX65577.1"/>
    <property type="molecule type" value="Genomic_DNA"/>
</dbReference>
<feature type="domain" description="Proteinase inhibitor I42 chagasin" evidence="4">
    <location>
        <begin position="39"/>
        <end position="126"/>
    </location>
</feature>
<feature type="chain" id="PRO_5024327288" evidence="3">
    <location>
        <begin position="18"/>
        <end position="130"/>
    </location>
</feature>
<organism evidence="5 6">
    <name type="scientific">Stutzerimonas nosocomialis</name>
    <dbReference type="NCBI Taxonomy" id="1056496"/>
    <lineage>
        <taxon>Bacteria</taxon>
        <taxon>Pseudomonadati</taxon>
        <taxon>Pseudomonadota</taxon>
        <taxon>Gammaproteobacteria</taxon>
        <taxon>Pseudomonadales</taxon>
        <taxon>Pseudomonadaceae</taxon>
        <taxon>Stutzerimonas</taxon>
    </lineage>
</organism>
<gene>
    <name evidence="5" type="ORF">DN820_01495</name>
</gene>
<dbReference type="GO" id="GO:0004869">
    <property type="term" value="F:cysteine-type endopeptidase inhibitor activity"/>
    <property type="evidence" value="ECO:0007669"/>
    <property type="project" value="UniProtKB-KW"/>
</dbReference>
<feature type="signal peptide" evidence="3">
    <location>
        <begin position="1"/>
        <end position="17"/>
    </location>
</feature>
<dbReference type="InterPro" id="IPR036331">
    <property type="entry name" value="Chagasin-like_sf"/>
</dbReference>
<evidence type="ECO:0000256" key="2">
    <source>
        <dbReference type="ARBA" id="ARBA00022704"/>
    </source>
</evidence>
<dbReference type="RefSeq" id="WP_138410688.1">
    <property type="nucleotide sequence ID" value="NZ_QLAG01000001.1"/>
</dbReference>
<accession>A0A5R9QJU5</accession>
<comment type="caution">
    <text evidence="5">The sequence shown here is derived from an EMBL/GenBank/DDBJ whole genome shotgun (WGS) entry which is preliminary data.</text>
</comment>
<dbReference type="Pfam" id="PF09394">
    <property type="entry name" value="Inhibitor_I42"/>
    <property type="match status" value="1"/>
</dbReference>
<keyword evidence="6" id="KW-1185">Reference proteome</keyword>
<evidence type="ECO:0000313" key="5">
    <source>
        <dbReference type="EMBL" id="TLX65577.1"/>
    </source>
</evidence>
<sequence length="130" mass="13853">MPSVPRLILPASLTLLAACSSTPPSSVSLKDDRNCPLSLHAGQTLIVSLPSNPTSGYRWNLQDAAPGQLKSLGPEVFSSPDKDVIGGEGLSTWRFQVQGSGSGRLYLAYQQPWDAAAEPAGLFDCRIEVR</sequence>
<dbReference type="SUPFAM" id="SSF141066">
    <property type="entry name" value="ICP-like"/>
    <property type="match status" value="1"/>
</dbReference>
<dbReference type="PROSITE" id="PS51257">
    <property type="entry name" value="PROKAR_LIPOPROTEIN"/>
    <property type="match status" value="1"/>
</dbReference>
<evidence type="ECO:0000259" key="4">
    <source>
        <dbReference type="Pfam" id="PF09394"/>
    </source>
</evidence>